<evidence type="ECO:0000313" key="2">
    <source>
        <dbReference type="Proteomes" id="UP000182740"/>
    </source>
</evidence>
<reference evidence="2" key="1">
    <citation type="submission" date="2016-11" db="EMBL/GenBank/DDBJ databases">
        <authorList>
            <person name="Varghese N."/>
            <person name="Submissions S."/>
        </authorList>
    </citation>
    <scope>NUCLEOTIDE SEQUENCE [LARGE SCALE GENOMIC DNA]</scope>
    <source>
        <strain evidence="2">DSM 44671</strain>
    </source>
</reference>
<evidence type="ECO:0000313" key="1">
    <source>
        <dbReference type="EMBL" id="SFW90989.1"/>
    </source>
</evidence>
<organism evidence="1 2">
    <name type="scientific">Amycolatopsis australiensis</name>
    <dbReference type="NCBI Taxonomy" id="546364"/>
    <lineage>
        <taxon>Bacteria</taxon>
        <taxon>Bacillati</taxon>
        <taxon>Actinomycetota</taxon>
        <taxon>Actinomycetes</taxon>
        <taxon>Pseudonocardiales</taxon>
        <taxon>Pseudonocardiaceae</taxon>
        <taxon>Amycolatopsis</taxon>
    </lineage>
</organism>
<dbReference type="Proteomes" id="UP000182740">
    <property type="component" value="Unassembled WGS sequence"/>
</dbReference>
<accession>A0A1K1T4K5</accession>
<protein>
    <submittedName>
        <fullName evidence="1">Uncharacterized protein</fullName>
    </submittedName>
</protein>
<sequence length="55" mass="6286">MTARRRLAGSTDVVDRDLQRVEHDLGALERRYPATRSKAVKWFLTRLAPGRHSPA</sequence>
<name>A0A1K1T4K5_9PSEU</name>
<proteinExistence type="predicted"/>
<gene>
    <name evidence="1" type="ORF">SAMN04489730_7779</name>
</gene>
<dbReference type="AlphaFoldDB" id="A0A1K1T4K5"/>
<dbReference type="EMBL" id="FPJG01000006">
    <property type="protein sequence ID" value="SFW90989.1"/>
    <property type="molecule type" value="Genomic_DNA"/>
</dbReference>
<keyword evidence="2" id="KW-1185">Reference proteome</keyword>